<evidence type="ECO:0000256" key="9">
    <source>
        <dbReference type="ARBA" id="ARBA00023004"/>
    </source>
</evidence>
<dbReference type="Gene3D" id="3.90.320.10">
    <property type="match status" value="1"/>
</dbReference>
<dbReference type="EC" id="3.1.12.1" evidence="3 13"/>
<comment type="cofactor">
    <cofactor evidence="13">
        <name>Mg(2+)</name>
        <dbReference type="ChEBI" id="CHEBI:18420"/>
    </cofactor>
    <cofactor evidence="13">
        <name>Mn(2+)</name>
        <dbReference type="ChEBI" id="CHEBI:29035"/>
    </cofactor>
    <text evidence="13">Mg(2+) or Mn(2+) required for ssDNA cleavage activity.</text>
</comment>
<evidence type="ECO:0000256" key="2">
    <source>
        <dbReference type="ARBA" id="ARBA00009189"/>
    </source>
</evidence>
<gene>
    <name evidence="14" type="primary">cas4</name>
    <name evidence="14" type="ORF">ENV14_07680</name>
</gene>
<comment type="cofactor">
    <cofactor evidence="1">
        <name>Mn(2+)</name>
        <dbReference type="ChEBI" id="CHEBI:29035"/>
    </cofactor>
</comment>
<evidence type="ECO:0000256" key="1">
    <source>
        <dbReference type="ARBA" id="ARBA00001936"/>
    </source>
</evidence>
<dbReference type="PANTHER" id="PTHR36531">
    <property type="entry name" value="CRISPR-ASSOCIATED EXONUCLEASE CAS4"/>
    <property type="match status" value="1"/>
</dbReference>
<keyword evidence="8 13" id="KW-0269">Exonuclease</keyword>
<comment type="cofactor">
    <cofactor evidence="13">
        <name>iron-sulfur cluster</name>
        <dbReference type="ChEBI" id="CHEBI:30408"/>
    </cofactor>
</comment>
<keyword evidence="5 13" id="KW-0540">Nuclease</keyword>
<sequence>MMRTRVTDKKLALFRGRCEVMLCGMYMEFDVVSLIYGWRIEEARKRLEKKLENEIYVTDLVYCPLKYYFQKKFREIALADSFNPVTIYGEAVHVGTEEILKNILGSGNVKTEVEFEKTIEVEGKAFIVKGRVDAIIGDYVIEIKSSRSDTNIPQSHHILQARFYLWLTGLKKALLLYITPNRISQYLVTEPASDGEVSDFIRSLLAQSPAPRYSWECMYCLFSILCPNKKVSTV</sequence>
<dbReference type="NCBIfam" id="TIGR00372">
    <property type="entry name" value="cas4"/>
    <property type="match status" value="1"/>
</dbReference>
<evidence type="ECO:0000256" key="10">
    <source>
        <dbReference type="ARBA" id="ARBA00023014"/>
    </source>
</evidence>
<name>A0A7C4FHB4_9CREN</name>
<dbReference type="EMBL" id="DTFF01000064">
    <property type="protein sequence ID" value="HGI88246.1"/>
    <property type="molecule type" value="Genomic_DNA"/>
</dbReference>
<dbReference type="GO" id="GO:0051536">
    <property type="term" value="F:iron-sulfur cluster binding"/>
    <property type="evidence" value="ECO:0007669"/>
    <property type="project" value="UniProtKB-KW"/>
</dbReference>
<dbReference type="InterPro" id="IPR011604">
    <property type="entry name" value="PDDEXK-like_dom_sf"/>
</dbReference>
<accession>A0A7C4FHB4</accession>
<dbReference type="GO" id="GO:0046872">
    <property type="term" value="F:metal ion binding"/>
    <property type="evidence" value="ECO:0007669"/>
    <property type="project" value="UniProtKB-KW"/>
</dbReference>
<keyword evidence="6 13" id="KW-0479">Metal-binding</keyword>
<dbReference type="GO" id="GO:0004527">
    <property type="term" value="F:exonuclease activity"/>
    <property type="evidence" value="ECO:0007669"/>
    <property type="project" value="UniProtKB-KW"/>
</dbReference>
<evidence type="ECO:0000256" key="4">
    <source>
        <dbReference type="ARBA" id="ARBA00020049"/>
    </source>
</evidence>
<keyword evidence="7 13" id="KW-0378">Hydrolase</keyword>
<evidence type="ECO:0000256" key="3">
    <source>
        <dbReference type="ARBA" id="ARBA00012768"/>
    </source>
</evidence>
<evidence type="ECO:0000313" key="14">
    <source>
        <dbReference type="EMBL" id="HGI88246.1"/>
    </source>
</evidence>
<protein>
    <recommendedName>
        <fullName evidence="4 13">CRISPR-associated exonuclease Cas4</fullName>
        <ecNumber evidence="3 13">3.1.12.1</ecNumber>
    </recommendedName>
</protein>
<evidence type="ECO:0000256" key="13">
    <source>
        <dbReference type="RuleBase" id="RU365022"/>
    </source>
</evidence>
<organism evidence="14">
    <name type="scientific">Ignisphaera aggregans</name>
    <dbReference type="NCBI Taxonomy" id="334771"/>
    <lineage>
        <taxon>Archaea</taxon>
        <taxon>Thermoproteota</taxon>
        <taxon>Thermoprotei</taxon>
        <taxon>Desulfurococcales</taxon>
        <taxon>Desulfurococcaceae</taxon>
        <taxon>Ignisphaera</taxon>
    </lineage>
</organism>
<comment type="function">
    <text evidence="13">CRISPR (clustered regularly interspaced short palindromic repeat) is an adaptive immune system that provides protection against mobile genetic elements (viruses, transposable elements and conjugative plasmids). CRISPR clusters contain sequences complementary to antecedent mobile elements and target invading nucleic acids. CRISPR clusters are transcribed and processed into CRISPR RNA (crRNA).</text>
</comment>
<evidence type="ECO:0000256" key="7">
    <source>
        <dbReference type="ARBA" id="ARBA00022801"/>
    </source>
</evidence>
<reference evidence="14" key="1">
    <citation type="journal article" date="2020" name="mSystems">
        <title>Genome- and Community-Level Interaction Insights into Carbon Utilization and Element Cycling Functions of Hydrothermarchaeota in Hydrothermal Sediment.</title>
        <authorList>
            <person name="Zhou Z."/>
            <person name="Liu Y."/>
            <person name="Xu W."/>
            <person name="Pan J."/>
            <person name="Luo Z.H."/>
            <person name="Li M."/>
        </authorList>
    </citation>
    <scope>NUCLEOTIDE SEQUENCE [LARGE SCALE GENOMIC DNA]</scope>
    <source>
        <strain evidence="14">SpSt-732</strain>
    </source>
</reference>
<keyword evidence="12 13" id="KW-0464">Manganese</keyword>
<dbReference type="InterPro" id="IPR051827">
    <property type="entry name" value="Cas4_exonuclease"/>
</dbReference>
<evidence type="ECO:0000256" key="12">
    <source>
        <dbReference type="ARBA" id="ARBA00023211"/>
    </source>
</evidence>
<dbReference type="PANTHER" id="PTHR36531:SF2">
    <property type="entry name" value="CRISPR-ASSOCIATED EXONUCLEASE CAS4"/>
    <property type="match status" value="1"/>
</dbReference>
<keyword evidence="10 13" id="KW-0411">Iron-sulfur</keyword>
<comment type="similarity">
    <text evidence="2 13">Belongs to the CRISPR-associated exonuclease Cas4 family.</text>
</comment>
<keyword evidence="11 13" id="KW-0051">Antiviral defense</keyword>
<evidence type="ECO:0000256" key="8">
    <source>
        <dbReference type="ARBA" id="ARBA00022839"/>
    </source>
</evidence>
<evidence type="ECO:0000256" key="5">
    <source>
        <dbReference type="ARBA" id="ARBA00022722"/>
    </source>
</evidence>
<comment type="caution">
    <text evidence="14">The sequence shown here is derived from an EMBL/GenBank/DDBJ whole genome shotgun (WGS) entry which is preliminary data.</text>
</comment>
<dbReference type="GO" id="GO:0051607">
    <property type="term" value="P:defense response to virus"/>
    <property type="evidence" value="ECO:0007669"/>
    <property type="project" value="UniProtKB-KW"/>
</dbReference>
<proteinExistence type="inferred from homology"/>
<keyword evidence="9 13" id="KW-0408">Iron</keyword>
<dbReference type="AlphaFoldDB" id="A0A7C4FHB4"/>
<evidence type="ECO:0000256" key="6">
    <source>
        <dbReference type="ARBA" id="ARBA00022723"/>
    </source>
</evidence>
<evidence type="ECO:0000256" key="11">
    <source>
        <dbReference type="ARBA" id="ARBA00023118"/>
    </source>
</evidence>
<dbReference type="InterPro" id="IPR013343">
    <property type="entry name" value="CRISPR-assoc_prot_Cas4"/>
</dbReference>